<feature type="region of interest" description="Disordered" evidence="1">
    <location>
        <begin position="1"/>
        <end position="51"/>
    </location>
</feature>
<dbReference type="Proteomes" id="UP000521872">
    <property type="component" value="Unassembled WGS sequence"/>
</dbReference>
<dbReference type="InterPro" id="IPR001810">
    <property type="entry name" value="F-box_dom"/>
</dbReference>
<organism evidence="3 4">
    <name type="scientific">Agrocybe pediades</name>
    <dbReference type="NCBI Taxonomy" id="84607"/>
    <lineage>
        <taxon>Eukaryota</taxon>
        <taxon>Fungi</taxon>
        <taxon>Dikarya</taxon>
        <taxon>Basidiomycota</taxon>
        <taxon>Agaricomycotina</taxon>
        <taxon>Agaricomycetes</taxon>
        <taxon>Agaricomycetidae</taxon>
        <taxon>Agaricales</taxon>
        <taxon>Agaricineae</taxon>
        <taxon>Strophariaceae</taxon>
        <taxon>Agrocybe</taxon>
    </lineage>
</organism>
<dbReference type="SUPFAM" id="SSF81383">
    <property type="entry name" value="F-box domain"/>
    <property type="match status" value="1"/>
</dbReference>
<evidence type="ECO:0000259" key="2">
    <source>
        <dbReference type="Pfam" id="PF12937"/>
    </source>
</evidence>
<evidence type="ECO:0000256" key="1">
    <source>
        <dbReference type="SAM" id="MobiDB-lite"/>
    </source>
</evidence>
<feature type="compositionally biased region" description="Low complexity" evidence="1">
    <location>
        <begin position="154"/>
        <end position="171"/>
    </location>
</feature>
<feature type="region of interest" description="Disordered" evidence="1">
    <location>
        <begin position="152"/>
        <end position="197"/>
    </location>
</feature>
<feature type="compositionally biased region" description="Polar residues" evidence="1">
    <location>
        <begin position="1"/>
        <end position="12"/>
    </location>
</feature>
<dbReference type="InterPro" id="IPR036047">
    <property type="entry name" value="F-box-like_dom_sf"/>
</dbReference>
<feature type="compositionally biased region" description="Low complexity" evidence="1">
    <location>
        <begin position="543"/>
        <end position="557"/>
    </location>
</feature>
<evidence type="ECO:0000313" key="3">
    <source>
        <dbReference type="EMBL" id="KAF4622113.1"/>
    </source>
</evidence>
<evidence type="ECO:0000313" key="4">
    <source>
        <dbReference type="Proteomes" id="UP000521872"/>
    </source>
</evidence>
<name>A0A8H4R482_9AGAR</name>
<dbReference type="EMBL" id="JAACJL010000002">
    <property type="protein sequence ID" value="KAF4622113.1"/>
    <property type="molecule type" value="Genomic_DNA"/>
</dbReference>
<feature type="region of interest" description="Disordered" evidence="1">
    <location>
        <begin position="538"/>
        <end position="557"/>
    </location>
</feature>
<feature type="compositionally biased region" description="Basic residues" evidence="1">
    <location>
        <begin position="172"/>
        <end position="181"/>
    </location>
</feature>
<dbReference type="Pfam" id="PF12937">
    <property type="entry name" value="F-box-like"/>
    <property type="match status" value="1"/>
</dbReference>
<feature type="compositionally biased region" description="Polar residues" evidence="1">
    <location>
        <begin position="20"/>
        <end position="51"/>
    </location>
</feature>
<accession>A0A8H4R482</accession>
<comment type="caution">
    <text evidence="3">The sequence shown here is derived from an EMBL/GenBank/DDBJ whole genome shotgun (WGS) entry which is preliminary data.</text>
</comment>
<dbReference type="AlphaFoldDB" id="A0A8H4R482"/>
<keyword evidence="4" id="KW-1185">Reference proteome</keyword>
<proteinExistence type="predicted"/>
<protein>
    <recommendedName>
        <fullName evidence="2">F-box domain-containing protein</fullName>
    </recommendedName>
</protein>
<sequence>MSFLQPRQSLQGHQFKEQGDLNTNRPSSIISSTSAIENVPQKINRSRTTSGLGASRLIQQVSSIFAPKTRKKIPPDLKLVQSAFNSNLPNLHLRRASTSSSLDSEDDIRRPSDLGDAVSIRSLPPSPFTPVSTVGEYESPLDAFPIPPGGFVARSRTISTPTTPTSPSYIRTKAHKHKTRPRNGSTPRAPAPKPVIITPKSPFNLPPEIIALILSKLPQRDVAVCAVLSRAFASAARVALYSHLDFDELSPAQSEKLVALLGSRRDLTDIVTTFICRKWPAFFPPTYNINGQTRTHSGNGHVMKDQDALLTATFTLALERMPNLQSLTLPSFNASLLAYHTAFGLKSVKFVFPMTDSEIKALFTWLDGQINVTSLSLKDADETTSKPNKLAVVQDRNRPGTAPPSPLLRALAPNANGISPFSSPASSPRATFFTPHQSLPSSADLSSTSTLLPNLTILHTTPTIWGLLSPPSSSTPRRPLRKVTLDINTTLYNGLRPVSLMNSLRGIAHLTLRFSENVDKRTLEKILGAVAASLGDHSKSISDESSSSSSSSSADNASNKGYLSEWSGLNSLEIALVSPSGQKPGSRDEALYCLYKSLQGSLARYKSLSSLRLRLASFDESEHYRRHHYPEEDKQQNLQPSPSEQIMIDCWTKMCPTLGSVILFSGARWRGKPLPSLPSSSNNNSQKLNALAGIKVFKFP</sequence>
<feature type="domain" description="F-box" evidence="2">
    <location>
        <begin position="204"/>
        <end position="246"/>
    </location>
</feature>
<gene>
    <name evidence="3" type="ORF">D9613_009306</name>
</gene>
<feature type="region of interest" description="Disordered" evidence="1">
    <location>
        <begin position="95"/>
        <end position="122"/>
    </location>
</feature>
<reference evidence="3 4" key="1">
    <citation type="submission" date="2019-12" db="EMBL/GenBank/DDBJ databases">
        <authorList>
            <person name="Floudas D."/>
            <person name="Bentzer J."/>
            <person name="Ahren D."/>
            <person name="Johansson T."/>
            <person name="Persson P."/>
            <person name="Tunlid A."/>
        </authorList>
    </citation>
    <scope>NUCLEOTIDE SEQUENCE [LARGE SCALE GENOMIC DNA]</scope>
    <source>
        <strain evidence="3 4">CBS 102.39</strain>
    </source>
</reference>